<gene>
    <name evidence="3" type="ORF">FH607_006265</name>
</gene>
<dbReference type="Pfam" id="PF08327">
    <property type="entry name" value="AHSA1"/>
    <property type="match status" value="1"/>
</dbReference>
<organism evidence="3 4">
    <name type="scientific">Streptomyces mimosae</name>
    <dbReference type="NCBI Taxonomy" id="2586635"/>
    <lineage>
        <taxon>Bacteria</taxon>
        <taxon>Bacillati</taxon>
        <taxon>Actinomycetota</taxon>
        <taxon>Actinomycetes</taxon>
        <taxon>Kitasatosporales</taxon>
        <taxon>Streptomycetaceae</taxon>
        <taxon>Streptomyces</taxon>
    </lineage>
</organism>
<comment type="caution">
    <text evidence="3">The sequence shown here is derived from an EMBL/GenBank/DDBJ whole genome shotgun (WGS) entry which is preliminary data.</text>
</comment>
<evidence type="ECO:0000313" key="4">
    <source>
        <dbReference type="Proteomes" id="UP000314251"/>
    </source>
</evidence>
<feature type="domain" description="Activator of Hsp90 ATPase homologue 1/2-like C-terminal" evidence="2">
    <location>
        <begin position="36"/>
        <end position="153"/>
    </location>
</feature>
<dbReference type="SUPFAM" id="SSF55961">
    <property type="entry name" value="Bet v1-like"/>
    <property type="match status" value="1"/>
</dbReference>
<accession>A0A5N6AL87</accession>
<dbReference type="InterPro" id="IPR023393">
    <property type="entry name" value="START-like_dom_sf"/>
</dbReference>
<reference evidence="3" key="1">
    <citation type="submission" date="2019-10" db="EMBL/GenBank/DDBJ databases">
        <title>Nonomuraea sp. nov., isolated from Phyllanthus amarus.</title>
        <authorList>
            <person name="Klykleung N."/>
            <person name="Tanasupawat S."/>
        </authorList>
    </citation>
    <scope>NUCLEOTIDE SEQUENCE [LARGE SCALE GENOMIC DNA]</scope>
    <source>
        <strain evidence="3">3MP-10</strain>
    </source>
</reference>
<sequence length="212" mass="23092">MADFIDDINAVHREVGRRRIPAGDGHVVVLSRRYEATLEDVWNACTTPERLARWLTPVTGDLREGGSYQLEGNAGGKILACERPHLLRVTWVFGENVTEADVSEVTLRLSAEDYGATRLTLEHASVGDPEFWDRYGPGATGVGWDLSLLGLAIHLADEPLPDKETFHTTPEGRSFVTDVSQRWRAAHVASGAPADAAERAAAATAAFFAPEE</sequence>
<evidence type="ECO:0000313" key="3">
    <source>
        <dbReference type="EMBL" id="KAB8168823.1"/>
    </source>
</evidence>
<dbReference type="RefSeq" id="WP_139666596.1">
    <property type="nucleotide sequence ID" value="NZ_VDLY02000003.1"/>
</dbReference>
<evidence type="ECO:0000259" key="2">
    <source>
        <dbReference type="Pfam" id="PF08327"/>
    </source>
</evidence>
<dbReference type="EMBL" id="VDLY02000003">
    <property type="protein sequence ID" value="KAB8168823.1"/>
    <property type="molecule type" value="Genomic_DNA"/>
</dbReference>
<dbReference type="OrthoDB" id="8117292at2"/>
<dbReference type="Proteomes" id="UP000314251">
    <property type="component" value="Unassembled WGS sequence"/>
</dbReference>
<comment type="similarity">
    <text evidence="1">Belongs to the AHA1 family.</text>
</comment>
<proteinExistence type="inferred from homology"/>
<dbReference type="AlphaFoldDB" id="A0A5N6AL87"/>
<keyword evidence="4" id="KW-1185">Reference proteome</keyword>
<name>A0A5N6AL87_9ACTN</name>
<dbReference type="InterPro" id="IPR013538">
    <property type="entry name" value="ASHA1/2-like_C"/>
</dbReference>
<dbReference type="CDD" id="cd08899">
    <property type="entry name" value="SRPBCC_CalC_Aha1-like_6"/>
    <property type="match status" value="1"/>
</dbReference>
<evidence type="ECO:0000256" key="1">
    <source>
        <dbReference type="ARBA" id="ARBA00006817"/>
    </source>
</evidence>
<dbReference type="Gene3D" id="3.30.530.20">
    <property type="match status" value="1"/>
</dbReference>
<protein>
    <submittedName>
        <fullName evidence="3">Polyketide cyclase</fullName>
    </submittedName>
</protein>